<dbReference type="CDD" id="cd13836">
    <property type="entry name" value="IHF_B"/>
    <property type="match status" value="1"/>
</dbReference>
<gene>
    <name evidence="4" type="ORF">ENO47_03920</name>
</gene>
<sequence length="96" mass="11477">MWRKRMKRADLIESLRKEFKLSREEAKRFVDCFFEELVNMIIENGRVELRGFGVFKLKSLSGRFIKNPKTGIEMYVEERHSISFKPSSLFKKNEKG</sequence>
<proteinExistence type="inferred from homology"/>
<dbReference type="PANTHER" id="PTHR33175:SF2">
    <property type="entry name" value="INTEGRATION HOST FACTOR SUBUNIT ALPHA"/>
    <property type="match status" value="1"/>
</dbReference>
<dbReference type="GO" id="GO:0005829">
    <property type="term" value="C:cytosol"/>
    <property type="evidence" value="ECO:0007669"/>
    <property type="project" value="TreeGrafter"/>
</dbReference>
<evidence type="ECO:0000313" key="4">
    <source>
        <dbReference type="EMBL" id="HEW45802.1"/>
    </source>
</evidence>
<keyword evidence="2" id="KW-0238">DNA-binding</keyword>
<name>A0A7C2V4Y5_9AQUI</name>
<dbReference type="InterPro" id="IPR000119">
    <property type="entry name" value="Hist_DNA-bd"/>
</dbReference>
<evidence type="ECO:0000256" key="1">
    <source>
        <dbReference type="ARBA" id="ARBA00010529"/>
    </source>
</evidence>
<reference evidence="4" key="1">
    <citation type="journal article" date="2020" name="mSystems">
        <title>Genome- and Community-Level Interaction Insights into Carbon Utilization and Element Cycling Functions of Hydrothermarchaeota in Hydrothermal Sediment.</title>
        <authorList>
            <person name="Zhou Z."/>
            <person name="Liu Y."/>
            <person name="Xu W."/>
            <person name="Pan J."/>
            <person name="Luo Z.H."/>
            <person name="Li M."/>
        </authorList>
    </citation>
    <scope>NUCLEOTIDE SEQUENCE [LARGE SCALE GENOMIC DNA]</scope>
    <source>
        <strain evidence="4">SpSt-132</strain>
    </source>
</reference>
<dbReference type="SUPFAM" id="SSF47729">
    <property type="entry name" value="IHF-like DNA-binding proteins"/>
    <property type="match status" value="1"/>
</dbReference>
<dbReference type="GO" id="GO:0030527">
    <property type="term" value="F:structural constituent of chromatin"/>
    <property type="evidence" value="ECO:0007669"/>
    <property type="project" value="InterPro"/>
</dbReference>
<accession>A0A7C2V4Y5</accession>
<dbReference type="EMBL" id="DSFP01000033">
    <property type="protein sequence ID" value="HEW45802.1"/>
    <property type="molecule type" value="Genomic_DNA"/>
</dbReference>
<evidence type="ECO:0000256" key="2">
    <source>
        <dbReference type="ARBA" id="ARBA00023125"/>
    </source>
</evidence>
<dbReference type="GO" id="GO:0003677">
    <property type="term" value="F:DNA binding"/>
    <property type="evidence" value="ECO:0007669"/>
    <property type="project" value="UniProtKB-KW"/>
</dbReference>
<evidence type="ECO:0000256" key="3">
    <source>
        <dbReference type="RuleBase" id="RU003939"/>
    </source>
</evidence>
<dbReference type="Gene3D" id="4.10.520.10">
    <property type="entry name" value="IHF-like DNA-binding proteins"/>
    <property type="match status" value="1"/>
</dbReference>
<dbReference type="AlphaFoldDB" id="A0A7C2V4Y5"/>
<dbReference type="Pfam" id="PF00216">
    <property type="entry name" value="Bac_DNA_binding"/>
    <property type="match status" value="1"/>
</dbReference>
<dbReference type="PANTHER" id="PTHR33175">
    <property type="entry name" value="DNA-BINDING PROTEIN HU"/>
    <property type="match status" value="1"/>
</dbReference>
<protein>
    <submittedName>
        <fullName evidence="4">Integration host factor subunit beta</fullName>
    </submittedName>
</protein>
<organism evidence="4">
    <name type="scientific">Hydrogenobacter sp</name>
    <dbReference type="NCBI Taxonomy" id="2152829"/>
    <lineage>
        <taxon>Bacteria</taxon>
        <taxon>Pseudomonadati</taxon>
        <taxon>Aquificota</taxon>
        <taxon>Aquificia</taxon>
        <taxon>Aquificales</taxon>
        <taxon>Aquificaceae</taxon>
        <taxon>Hydrogenobacter</taxon>
    </lineage>
</organism>
<dbReference type="SMART" id="SM00411">
    <property type="entry name" value="BHL"/>
    <property type="match status" value="1"/>
</dbReference>
<dbReference type="PRINTS" id="PR01727">
    <property type="entry name" value="DNABINDINGHU"/>
</dbReference>
<comment type="similarity">
    <text evidence="1 3">Belongs to the bacterial histone-like protein family.</text>
</comment>
<dbReference type="InterPro" id="IPR010992">
    <property type="entry name" value="IHF-like_DNA-bd_dom_sf"/>
</dbReference>
<comment type="caution">
    <text evidence="4">The sequence shown here is derived from an EMBL/GenBank/DDBJ whole genome shotgun (WGS) entry which is preliminary data.</text>
</comment>